<keyword evidence="6" id="KW-0597">Phosphoprotein</keyword>
<keyword evidence="7" id="KW-0282">Flagellum</keyword>
<dbReference type="Pfam" id="PF01852">
    <property type="entry name" value="START"/>
    <property type="match status" value="1"/>
</dbReference>
<dbReference type="Proteomes" id="UP000215902">
    <property type="component" value="Unassembled WGS sequence"/>
</dbReference>
<feature type="region of interest" description="Disordered" evidence="17">
    <location>
        <begin position="248"/>
        <end position="276"/>
    </location>
</feature>
<evidence type="ECO:0000313" key="20">
    <source>
        <dbReference type="Proteomes" id="UP000215902"/>
    </source>
</evidence>
<evidence type="ECO:0000256" key="16">
    <source>
        <dbReference type="ARBA" id="ARBA00080073"/>
    </source>
</evidence>
<keyword evidence="4" id="KW-0813">Transport</keyword>
<dbReference type="PANTHER" id="PTHR19308:SF14">
    <property type="entry name" value="START DOMAIN-CONTAINING PROTEIN"/>
    <property type="match status" value="1"/>
</dbReference>
<evidence type="ECO:0000256" key="7">
    <source>
        <dbReference type="ARBA" id="ARBA00022846"/>
    </source>
</evidence>
<evidence type="ECO:0000256" key="8">
    <source>
        <dbReference type="ARBA" id="ARBA00022990"/>
    </source>
</evidence>
<organism evidence="19 20">
    <name type="scientific">Macrostomum lignano</name>
    <dbReference type="NCBI Taxonomy" id="282301"/>
    <lineage>
        <taxon>Eukaryota</taxon>
        <taxon>Metazoa</taxon>
        <taxon>Spiralia</taxon>
        <taxon>Lophotrochozoa</taxon>
        <taxon>Platyhelminthes</taxon>
        <taxon>Rhabditophora</taxon>
        <taxon>Macrostomorpha</taxon>
        <taxon>Macrostomida</taxon>
        <taxon>Macrostomidae</taxon>
        <taxon>Macrostomum</taxon>
    </lineage>
</organism>
<keyword evidence="11" id="KW-0446">Lipid-binding</keyword>
<evidence type="ECO:0000259" key="18">
    <source>
        <dbReference type="PROSITE" id="PS50848"/>
    </source>
</evidence>
<dbReference type="InterPro" id="IPR023393">
    <property type="entry name" value="START-like_dom_sf"/>
</dbReference>
<comment type="subcellular location">
    <subcellularLocation>
        <location evidence="1">Cell projection</location>
        <location evidence="1">Cilium</location>
        <location evidence="1">Flagellum</location>
    </subcellularLocation>
    <subcellularLocation>
        <location evidence="3">Cytoplasm</location>
    </subcellularLocation>
    <subcellularLocation>
        <location evidence="2">Membrane</location>
    </subcellularLocation>
</comment>
<evidence type="ECO:0000256" key="14">
    <source>
        <dbReference type="ARBA" id="ARBA00070345"/>
    </source>
</evidence>
<keyword evidence="20" id="KW-1185">Reference proteome</keyword>
<dbReference type="InterPro" id="IPR051213">
    <property type="entry name" value="START_lipid_transfer"/>
</dbReference>
<dbReference type="EMBL" id="NIVC01000646">
    <property type="protein sequence ID" value="PAA79231.1"/>
    <property type="molecule type" value="Genomic_DNA"/>
</dbReference>
<gene>
    <name evidence="19" type="ORF">BOX15_Mlig018036g1</name>
</gene>
<dbReference type="GO" id="GO:0008289">
    <property type="term" value="F:lipid binding"/>
    <property type="evidence" value="ECO:0007669"/>
    <property type="project" value="UniProtKB-KW"/>
</dbReference>
<evidence type="ECO:0000256" key="2">
    <source>
        <dbReference type="ARBA" id="ARBA00004370"/>
    </source>
</evidence>
<evidence type="ECO:0000256" key="1">
    <source>
        <dbReference type="ARBA" id="ARBA00004230"/>
    </source>
</evidence>
<evidence type="ECO:0000256" key="17">
    <source>
        <dbReference type="SAM" id="MobiDB-lite"/>
    </source>
</evidence>
<dbReference type="CDD" id="cd08871">
    <property type="entry name" value="START_STARD10-like"/>
    <property type="match status" value="1"/>
</dbReference>
<sequence>MANFFEVGEVRVATDEDFMTFKALCTNRDGWKQEYVKGSTEVCTKSTNQTNIKMMKVDFDLSDVSMELVYDVLHDPDYRRLWDRCMVEGRDLCHIDANNDIGYYAIQSLPPLKNRDFVTQRSWMATPLECIILNHSVFHRDAPPRKGFVRGISFITGYWLISTGVKSCHLTYVAQCDPRGKLPAWVVNKASTLVAPRVARGLHKAALKYDAWKSKNRPDWKPWLNPQQIEVPRLRPEDVLRSPDVELGSAIDETGLQESECSTGTYEAPDEATATA</sequence>
<dbReference type="Gene3D" id="3.30.530.20">
    <property type="match status" value="1"/>
</dbReference>
<keyword evidence="9" id="KW-0445">Lipid transport</keyword>
<dbReference type="InterPro" id="IPR002913">
    <property type="entry name" value="START_lipid-bd_dom"/>
</dbReference>
<dbReference type="PROSITE" id="PS50848">
    <property type="entry name" value="START"/>
    <property type="match status" value="1"/>
</dbReference>
<dbReference type="OrthoDB" id="5403181at2759"/>
<dbReference type="GO" id="GO:0006869">
    <property type="term" value="P:lipid transport"/>
    <property type="evidence" value="ECO:0007669"/>
    <property type="project" value="UniProtKB-KW"/>
</dbReference>
<dbReference type="GO" id="GO:0016020">
    <property type="term" value="C:membrane"/>
    <property type="evidence" value="ECO:0007669"/>
    <property type="project" value="UniProtKB-SubCell"/>
</dbReference>
<evidence type="ECO:0000256" key="13">
    <source>
        <dbReference type="ARBA" id="ARBA00023273"/>
    </source>
</evidence>
<accession>A0A267FZM2</accession>
<comment type="caution">
    <text evidence="19">The sequence shown here is derived from an EMBL/GenBank/DDBJ whole genome shotgun (WGS) entry which is preliminary data.</text>
</comment>
<name>A0A267FZM2_9PLAT</name>
<evidence type="ECO:0000256" key="11">
    <source>
        <dbReference type="ARBA" id="ARBA00023121"/>
    </source>
</evidence>
<evidence type="ECO:0000256" key="15">
    <source>
        <dbReference type="ARBA" id="ARBA00076937"/>
    </source>
</evidence>
<keyword evidence="10" id="KW-0969">Cilium</keyword>
<evidence type="ECO:0000313" key="19">
    <source>
        <dbReference type="EMBL" id="PAA79231.1"/>
    </source>
</evidence>
<dbReference type="InterPro" id="IPR041951">
    <property type="entry name" value="STARD10_START"/>
</dbReference>
<reference evidence="19 20" key="1">
    <citation type="submission" date="2017-06" db="EMBL/GenBank/DDBJ databases">
        <title>A platform for efficient transgenesis in Macrostomum lignano, a flatworm model organism for stem cell research.</title>
        <authorList>
            <person name="Berezikov E."/>
        </authorList>
    </citation>
    <scope>NUCLEOTIDE SEQUENCE [LARGE SCALE GENOMIC DNA]</scope>
    <source>
        <strain evidence="19">DV1</strain>
        <tissue evidence="19">Whole organism</tissue>
    </source>
</reference>
<evidence type="ECO:0000256" key="6">
    <source>
        <dbReference type="ARBA" id="ARBA00022553"/>
    </source>
</evidence>
<keyword evidence="13" id="KW-0966">Cell projection</keyword>
<keyword evidence="12" id="KW-0472">Membrane</keyword>
<dbReference type="SUPFAM" id="SSF55961">
    <property type="entry name" value="Bet v1-like"/>
    <property type="match status" value="1"/>
</dbReference>
<evidence type="ECO:0000256" key="12">
    <source>
        <dbReference type="ARBA" id="ARBA00023136"/>
    </source>
</evidence>
<proteinExistence type="predicted"/>
<evidence type="ECO:0000256" key="9">
    <source>
        <dbReference type="ARBA" id="ARBA00023055"/>
    </source>
</evidence>
<protein>
    <recommendedName>
        <fullName evidence="14">START domain-containing protein 10</fullName>
    </recommendedName>
    <alternativeName>
        <fullName evidence="15">PCTP-like protein</fullName>
    </alternativeName>
    <alternativeName>
        <fullName evidence="16">StAR-related lipid transfer protein 10</fullName>
    </alternativeName>
</protein>
<evidence type="ECO:0000256" key="5">
    <source>
        <dbReference type="ARBA" id="ARBA00022490"/>
    </source>
</evidence>
<dbReference type="PANTHER" id="PTHR19308">
    <property type="entry name" value="PHOSPHATIDYLCHOLINE TRANSFER PROTEIN"/>
    <property type="match status" value="1"/>
</dbReference>
<evidence type="ECO:0000256" key="4">
    <source>
        <dbReference type="ARBA" id="ARBA00022448"/>
    </source>
</evidence>
<dbReference type="SMART" id="SM00234">
    <property type="entry name" value="START"/>
    <property type="match status" value="1"/>
</dbReference>
<dbReference type="FunFam" id="3.30.530.20:FF:000008">
    <property type="entry name" value="START domain containing 10"/>
    <property type="match status" value="1"/>
</dbReference>
<evidence type="ECO:0000256" key="10">
    <source>
        <dbReference type="ARBA" id="ARBA00023069"/>
    </source>
</evidence>
<feature type="domain" description="START" evidence="18">
    <location>
        <begin position="26"/>
        <end position="211"/>
    </location>
</feature>
<keyword evidence="8" id="KW-0007">Acetylation</keyword>
<feature type="compositionally biased region" description="Polar residues" evidence="17">
    <location>
        <begin position="256"/>
        <end position="265"/>
    </location>
</feature>
<dbReference type="AlphaFoldDB" id="A0A267FZM2"/>
<keyword evidence="5" id="KW-0963">Cytoplasm</keyword>
<dbReference type="GO" id="GO:0031514">
    <property type="term" value="C:motile cilium"/>
    <property type="evidence" value="ECO:0007669"/>
    <property type="project" value="UniProtKB-SubCell"/>
</dbReference>
<evidence type="ECO:0000256" key="3">
    <source>
        <dbReference type="ARBA" id="ARBA00004496"/>
    </source>
</evidence>
<dbReference type="GO" id="GO:0005829">
    <property type="term" value="C:cytosol"/>
    <property type="evidence" value="ECO:0007669"/>
    <property type="project" value="UniProtKB-ARBA"/>
</dbReference>